<dbReference type="InterPro" id="IPR029000">
    <property type="entry name" value="Cyclophilin-like_dom_sf"/>
</dbReference>
<dbReference type="SUPFAM" id="SSF50891">
    <property type="entry name" value="Cyclophilin-like"/>
    <property type="match status" value="1"/>
</dbReference>
<dbReference type="SMART" id="SM00797">
    <property type="entry name" value="AHS2"/>
    <property type="match status" value="1"/>
</dbReference>
<organism evidence="5">
    <name type="scientific">marine metagenome</name>
    <dbReference type="NCBI Taxonomy" id="408172"/>
    <lineage>
        <taxon>unclassified sequences</taxon>
        <taxon>metagenomes</taxon>
        <taxon>ecological metagenomes</taxon>
    </lineage>
</organism>
<sequence>MDKFSFRCANLLIGNHENAPAMEAVLFGPEVKFSDDSFIAITGGDLSPTIDGTKVNLWETLPVSAGSILSFTGPTGNGIRSYISISGGFSGDKIRSVMGSYSTYLPGGFGGNEGRALNEGDVLHTGMAEKKFEGGLFLENPPYFGDDETLRIIPGPQDGMFAPATLQTLISSSYEITPNSDRMGCRLDGPILEHLDGPDVISDGTAFGVIQVPGDGKPIILLSDRGTTGGYTKIATVISADRSKLAQLAPGESVNFEVVNQEKAVNLLKEQERLLSSLSAYGGVPLNIKVNGVSVDIVDDDNQLAIGINMEHSTYKTVVSDGHKDHQIELEISE</sequence>
<evidence type="ECO:0000256" key="2">
    <source>
        <dbReference type="ARBA" id="ARBA00022801"/>
    </source>
</evidence>
<dbReference type="AlphaFoldDB" id="A0A381N0S2"/>
<dbReference type="Pfam" id="PF02626">
    <property type="entry name" value="CT_A_B"/>
    <property type="match status" value="1"/>
</dbReference>
<dbReference type="GO" id="GO:0005524">
    <property type="term" value="F:ATP binding"/>
    <property type="evidence" value="ECO:0007669"/>
    <property type="project" value="UniProtKB-KW"/>
</dbReference>
<evidence type="ECO:0000256" key="1">
    <source>
        <dbReference type="ARBA" id="ARBA00022741"/>
    </source>
</evidence>
<feature type="domain" description="Carboxyltransferase" evidence="4">
    <location>
        <begin position="1"/>
        <end position="274"/>
    </location>
</feature>
<dbReference type="NCBIfam" id="TIGR00724">
    <property type="entry name" value="urea_amlyse_rel"/>
    <property type="match status" value="1"/>
</dbReference>
<proteinExistence type="predicted"/>
<dbReference type="EMBL" id="UINC01000006">
    <property type="protein sequence ID" value="SUZ47243.1"/>
    <property type="molecule type" value="Genomic_DNA"/>
</dbReference>
<dbReference type="InterPro" id="IPR052708">
    <property type="entry name" value="PxpC"/>
</dbReference>
<dbReference type="InterPro" id="IPR003778">
    <property type="entry name" value="CT_A_B"/>
</dbReference>
<evidence type="ECO:0000259" key="4">
    <source>
        <dbReference type="SMART" id="SM00797"/>
    </source>
</evidence>
<dbReference type="Gene3D" id="2.40.100.10">
    <property type="entry name" value="Cyclophilin-like"/>
    <property type="match status" value="1"/>
</dbReference>
<gene>
    <name evidence="5" type="ORF">METZ01_LOCUS97</name>
</gene>
<dbReference type="PANTHER" id="PTHR43309">
    <property type="entry name" value="5-OXOPROLINASE SUBUNIT C"/>
    <property type="match status" value="1"/>
</dbReference>
<dbReference type="GO" id="GO:0016787">
    <property type="term" value="F:hydrolase activity"/>
    <property type="evidence" value="ECO:0007669"/>
    <property type="project" value="UniProtKB-KW"/>
</dbReference>
<evidence type="ECO:0000256" key="3">
    <source>
        <dbReference type="ARBA" id="ARBA00022840"/>
    </source>
</evidence>
<protein>
    <recommendedName>
        <fullName evidence="4">Carboxyltransferase domain-containing protein</fullName>
    </recommendedName>
</protein>
<reference evidence="5" key="1">
    <citation type="submission" date="2018-05" db="EMBL/GenBank/DDBJ databases">
        <authorList>
            <person name="Lanie J.A."/>
            <person name="Ng W.-L."/>
            <person name="Kazmierczak K.M."/>
            <person name="Andrzejewski T.M."/>
            <person name="Davidsen T.M."/>
            <person name="Wayne K.J."/>
            <person name="Tettelin H."/>
            <person name="Glass J.I."/>
            <person name="Rusch D."/>
            <person name="Podicherti R."/>
            <person name="Tsui H.-C.T."/>
            <person name="Winkler M.E."/>
        </authorList>
    </citation>
    <scope>NUCLEOTIDE SEQUENCE</scope>
</reference>
<keyword evidence="2" id="KW-0378">Hydrolase</keyword>
<name>A0A381N0S2_9ZZZZ</name>
<keyword evidence="3" id="KW-0067">ATP-binding</keyword>
<dbReference type="PANTHER" id="PTHR43309:SF5">
    <property type="entry name" value="5-OXOPROLINASE SUBUNIT C"/>
    <property type="match status" value="1"/>
</dbReference>
<keyword evidence="1" id="KW-0547">Nucleotide-binding</keyword>
<evidence type="ECO:0000313" key="5">
    <source>
        <dbReference type="EMBL" id="SUZ47243.1"/>
    </source>
</evidence>
<accession>A0A381N0S2</accession>